<evidence type="ECO:0000313" key="3">
    <source>
        <dbReference type="Proteomes" id="UP000265520"/>
    </source>
</evidence>
<name>A0A392QG91_9FABA</name>
<evidence type="ECO:0000256" key="1">
    <source>
        <dbReference type="SAM" id="MobiDB-lite"/>
    </source>
</evidence>
<evidence type="ECO:0000313" key="2">
    <source>
        <dbReference type="EMBL" id="MCI22556.1"/>
    </source>
</evidence>
<dbReference type="Proteomes" id="UP000265520">
    <property type="component" value="Unassembled WGS sequence"/>
</dbReference>
<feature type="region of interest" description="Disordered" evidence="1">
    <location>
        <begin position="1"/>
        <end position="21"/>
    </location>
</feature>
<keyword evidence="3" id="KW-1185">Reference proteome</keyword>
<feature type="non-terminal residue" evidence="2">
    <location>
        <position position="1"/>
    </location>
</feature>
<accession>A0A392QG91</accession>
<proteinExistence type="predicted"/>
<protein>
    <submittedName>
        <fullName evidence="2">Uncharacterized protein</fullName>
    </submittedName>
</protein>
<reference evidence="2 3" key="1">
    <citation type="journal article" date="2018" name="Front. Plant Sci.">
        <title>Red Clover (Trifolium pratense) and Zigzag Clover (T. medium) - A Picture of Genomic Similarities and Differences.</title>
        <authorList>
            <person name="Dluhosova J."/>
            <person name="Istvanek J."/>
            <person name="Nedelnik J."/>
            <person name="Repkova J."/>
        </authorList>
    </citation>
    <scope>NUCLEOTIDE SEQUENCE [LARGE SCALE GENOMIC DNA]</scope>
    <source>
        <strain evidence="3">cv. 10/8</strain>
        <tissue evidence="2">Leaf</tissue>
    </source>
</reference>
<sequence length="52" mass="5140">AIPVGSRWSGAERSPTGTGRVGAAHVRFSAATAGFSVDRSGAGRGLSIPGQD</sequence>
<dbReference type="EMBL" id="LXQA010131126">
    <property type="protein sequence ID" value="MCI22556.1"/>
    <property type="molecule type" value="Genomic_DNA"/>
</dbReference>
<organism evidence="2 3">
    <name type="scientific">Trifolium medium</name>
    <dbReference type="NCBI Taxonomy" id="97028"/>
    <lineage>
        <taxon>Eukaryota</taxon>
        <taxon>Viridiplantae</taxon>
        <taxon>Streptophyta</taxon>
        <taxon>Embryophyta</taxon>
        <taxon>Tracheophyta</taxon>
        <taxon>Spermatophyta</taxon>
        <taxon>Magnoliopsida</taxon>
        <taxon>eudicotyledons</taxon>
        <taxon>Gunneridae</taxon>
        <taxon>Pentapetalae</taxon>
        <taxon>rosids</taxon>
        <taxon>fabids</taxon>
        <taxon>Fabales</taxon>
        <taxon>Fabaceae</taxon>
        <taxon>Papilionoideae</taxon>
        <taxon>50 kb inversion clade</taxon>
        <taxon>NPAAA clade</taxon>
        <taxon>Hologalegina</taxon>
        <taxon>IRL clade</taxon>
        <taxon>Trifolieae</taxon>
        <taxon>Trifolium</taxon>
    </lineage>
</organism>
<comment type="caution">
    <text evidence="2">The sequence shown here is derived from an EMBL/GenBank/DDBJ whole genome shotgun (WGS) entry which is preliminary data.</text>
</comment>
<dbReference type="AlphaFoldDB" id="A0A392QG91"/>